<evidence type="ECO:0000313" key="2">
    <source>
        <dbReference type="EMBL" id="BBO80166.1"/>
    </source>
</evidence>
<protein>
    <recommendedName>
        <fullName evidence="1">Tape measure protein N-terminal domain-containing protein</fullName>
    </recommendedName>
</protein>
<dbReference type="NCBIfam" id="TIGR02675">
    <property type="entry name" value="tape_meas_nterm"/>
    <property type="match status" value="1"/>
</dbReference>
<name>A0A5K7ZGR0_9BACT</name>
<sequence>MTDQKISLSIEVDDNGSIKVRQFSNNTVQATRDAVTKTDSLLKRIQTRMGQVIQAAGGIFSKLTSLKTMALGTLAGWGVKALAGSFLDVGSSVDQLKLSLDTATKGEGEEWFQRLNEWAMKMPVNTRSAINAFTQMRTMGLSPTIEQMTTLVDTTSALDGSKDTLMGISRALGQIATKGRVSTEELLQLAERGVPVFDILKEKMNLTQEQLGNIGNQGLDAQETIQALIEGMADRFGGQSEKMQGMWAGLWESAKAYFQEFQRMVMDSGVMDYLEGKLSDVIALVEQWYQDGTMLAFAQSFADGFTSMMDTAIQWIGDAWKVAVNWWEDVSWQIQYVLDDLKPLYTWLVKIINITQRVLNALAKVNVGGNMIEDFDSEDTTSSSVPQYANGTGLSGLPYTGLFYGHKGEIVKNPSESDAERRGTGSGVNVTIAPTFMTGDANAARSVARELQRLMTGQDRRWGAA</sequence>
<dbReference type="InterPro" id="IPR053058">
    <property type="entry name" value="Mulikevirus_tape_measure"/>
</dbReference>
<dbReference type="KEGG" id="dov:DSCO28_07320"/>
<dbReference type="Proteomes" id="UP000425960">
    <property type="component" value="Chromosome"/>
</dbReference>
<dbReference type="PANTHER" id="PTHR38812:SF2">
    <property type="entry name" value="MU-LIKE PROPHAGE FLUMU PROTEIN GP42"/>
    <property type="match status" value="1"/>
</dbReference>
<proteinExistence type="predicted"/>
<evidence type="ECO:0000313" key="3">
    <source>
        <dbReference type="Proteomes" id="UP000425960"/>
    </source>
</evidence>
<dbReference type="AlphaFoldDB" id="A0A5K7ZGR0"/>
<dbReference type="Pfam" id="PF20155">
    <property type="entry name" value="TMP_3"/>
    <property type="match status" value="1"/>
</dbReference>
<evidence type="ECO:0000259" key="1">
    <source>
        <dbReference type="Pfam" id="PF20155"/>
    </source>
</evidence>
<feature type="domain" description="Tape measure protein N-terminal" evidence="1">
    <location>
        <begin position="85"/>
        <end position="265"/>
    </location>
</feature>
<organism evidence="2 3">
    <name type="scientific">Desulfosarcina ovata subsp. sediminis</name>
    <dbReference type="NCBI Taxonomy" id="885957"/>
    <lineage>
        <taxon>Bacteria</taxon>
        <taxon>Pseudomonadati</taxon>
        <taxon>Thermodesulfobacteriota</taxon>
        <taxon>Desulfobacteria</taxon>
        <taxon>Desulfobacterales</taxon>
        <taxon>Desulfosarcinaceae</taxon>
        <taxon>Desulfosarcina</taxon>
    </lineage>
</organism>
<dbReference type="InterPro" id="IPR013491">
    <property type="entry name" value="Tape_meas_N"/>
</dbReference>
<gene>
    <name evidence="2" type="ORF">DSCO28_07320</name>
</gene>
<accession>A0A5K7ZGR0</accession>
<dbReference type="EMBL" id="AP021876">
    <property type="protein sequence ID" value="BBO80166.1"/>
    <property type="molecule type" value="Genomic_DNA"/>
</dbReference>
<dbReference type="PANTHER" id="PTHR38812">
    <property type="entry name" value="MU-LIKE PROPHAGE FLUMU PROTEIN GP42"/>
    <property type="match status" value="1"/>
</dbReference>
<dbReference type="RefSeq" id="WP_155321187.1">
    <property type="nucleotide sequence ID" value="NZ_AP021876.1"/>
</dbReference>
<reference evidence="2 3" key="1">
    <citation type="submission" date="2019-11" db="EMBL/GenBank/DDBJ databases">
        <title>Comparative genomics of hydrocarbon-degrading Desulfosarcina strains.</title>
        <authorList>
            <person name="Watanabe M."/>
            <person name="Kojima H."/>
            <person name="Fukui M."/>
        </authorList>
    </citation>
    <scope>NUCLEOTIDE SEQUENCE [LARGE SCALE GENOMIC DNA]</scope>
    <source>
        <strain evidence="2 3">28bB2T</strain>
    </source>
</reference>